<protein>
    <recommendedName>
        <fullName evidence="1">Alpha-2-macroglobulin bait region domain-containing protein</fullName>
    </recommendedName>
</protein>
<evidence type="ECO:0000259" key="1">
    <source>
        <dbReference type="Pfam" id="PF07703"/>
    </source>
</evidence>
<evidence type="ECO:0000313" key="2">
    <source>
        <dbReference type="EMBL" id="CAD7461329.1"/>
    </source>
</evidence>
<proteinExistence type="predicted"/>
<name>A0A7R9IMZ0_9NEOP</name>
<feature type="domain" description="Alpha-2-macroglobulin bait region" evidence="1">
    <location>
        <begin position="24"/>
        <end position="65"/>
    </location>
</feature>
<dbReference type="PANTHER" id="PTHR11412">
    <property type="entry name" value="MACROGLOBULIN / COMPLEMENT"/>
    <property type="match status" value="1"/>
</dbReference>
<organism evidence="2">
    <name type="scientific">Timema tahoe</name>
    <dbReference type="NCBI Taxonomy" id="61484"/>
    <lineage>
        <taxon>Eukaryota</taxon>
        <taxon>Metazoa</taxon>
        <taxon>Ecdysozoa</taxon>
        <taxon>Arthropoda</taxon>
        <taxon>Hexapoda</taxon>
        <taxon>Insecta</taxon>
        <taxon>Pterygota</taxon>
        <taxon>Neoptera</taxon>
        <taxon>Polyneoptera</taxon>
        <taxon>Phasmatodea</taxon>
        <taxon>Timematodea</taxon>
        <taxon>Timematoidea</taxon>
        <taxon>Timematidae</taxon>
        <taxon>Timema</taxon>
    </lineage>
</organism>
<dbReference type="Pfam" id="PF07703">
    <property type="entry name" value="A2M_BRD"/>
    <property type="match status" value="1"/>
</dbReference>
<gene>
    <name evidence="2" type="ORF">TTEB3V08_LOCUS9241</name>
</gene>
<dbReference type="InterPro" id="IPR011625">
    <property type="entry name" value="A2M_N_BRD"/>
</dbReference>
<reference evidence="2" key="1">
    <citation type="submission" date="2020-11" db="EMBL/GenBank/DDBJ databases">
        <authorList>
            <person name="Tran Van P."/>
        </authorList>
    </citation>
    <scope>NUCLEOTIDE SEQUENCE</scope>
</reference>
<dbReference type="InterPro" id="IPR050473">
    <property type="entry name" value="A2M/Complement_sys"/>
</dbReference>
<dbReference type="PANTHER" id="PTHR11412:SF171">
    <property type="entry name" value="PREGNANCY ZONE PROTEIN-LIKE PROTEIN"/>
    <property type="match status" value="1"/>
</dbReference>
<dbReference type="EMBL" id="OE004638">
    <property type="protein sequence ID" value="CAD7461329.1"/>
    <property type="molecule type" value="Genomic_DNA"/>
</dbReference>
<accession>A0A7R9IMZ0</accession>
<dbReference type="AlphaFoldDB" id="A0A7R9IMZ0"/>
<sequence>MHKAQNCDKGRKIPATLETVAKGCLCSQVKASFQNHEGTPGSRASLHVTASPHSLCAVAAVDESTNFLAASSALDSERVFRELAHFHIDPSSGPRQKDVWDYCSRKTQASPPVEEEEIHRPVVEEEPPVWDLRRRRRRRFVATHPMSKYVDAIQAFDPSAVSCELSVSTKEAMGLL</sequence>